<accession>A0A1S8LFQ7</accession>
<dbReference type="Pfam" id="PF00437">
    <property type="entry name" value="T2SSE"/>
    <property type="match status" value="1"/>
</dbReference>
<dbReference type="InterPro" id="IPR050921">
    <property type="entry name" value="T4SS_GSP_E_ATPase"/>
</dbReference>
<dbReference type="GO" id="GO:0016887">
    <property type="term" value="F:ATP hydrolysis activity"/>
    <property type="evidence" value="ECO:0007669"/>
    <property type="project" value="InterPro"/>
</dbReference>
<dbReference type="STRING" id="84029.CROST_25070"/>
<gene>
    <name evidence="3" type="ORF">CROST_024780</name>
</gene>
<evidence type="ECO:0000259" key="2">
    <source>
        <dbReference type="Pfam" id="PF00437"/>
    </source>
</evidence>
<comment type="similarity">
    <text evidence="1">Belongs to the GSP E family.</text>
</comment>
<protein>
    <recommendedName>
        <fullName evidence="2">Bacterial type II secretion system protein E domain-containing protein</fullName>
    </recommendedName>
</protein>
<organism evidence="3 4">
    <name type="scientific">Clostridium felsineum</name>
    <dbReference type="NCBI Taxonomy" id="36839"/>
    <lineage>
        <taxon>Bacteria</taxon>
        <taxon>Bacillati</taxon>
        <taxon>Bacillota</taxon>
        <taxon>Clostridia</taxon>
        <taxon>Eubacteriales</taxon>
        <taxon>Clostridiaceae</taxon>
        <taxon>Clostridium</taxon>
    </lineage>
</organism>
<name>A0A1S8LFQ7_9CLOT</name>
<dbReference type="EMBL" id="CP096983">
    <property type="protein sequence ID" value="URZ11761.1"/>
    <property type="molecule type" value="Genomic_DNA"/>
</dbReference>
<dbReference type="RefSeq" id="WP_077836084.1">
    <property type="nucleotide sequence ID" value="NZ_CP096983.1"/>
</dbReference>
<proteinExistence type="inferred from homology"/>
<dbReference type="Gene3D" id="3.40.50.300">
    <property type="entry name" value="P-loop containing nucleotide triphosphate hydrolases"/>
    <property type="match status" value="1"/>
</dbReference>
<feature type="domain" description="Bacterial type II secretion system protein E" evidence="2">
    <location>
        <begin position="181"/>
        <end position="371"/>
    </location>
</feature>
<dbReference type="PANTHER" id="PTHR30486">
    <property type="entry name" value="TWITCHING MOTILITY PROTEIN PILT"/>
    <property type="match status" value="1"/>
</dbReference>
<reference evidence="3 4" key="1">
    <citation type="submission" date="2022-04" db="EMBL/GenBank/DDBJ databases">
        <title>Genome sequence of C. roseum typestrain.</title>
        <authorList>
            <person name="Poehlein A."/>
            <person name="Schoch T."/>
            <person name="Duerre P."/>
            <person name="Daniel R."/>
        </authorList>
    </citation>
    <scope>NUCLEOTIDE SEQUENCE [LARGE SCALE GENOMIC DNA]</scope>
    <source>
        <strain evidence="3 4">DSM 7320</strain>
    </source>
</reference>
<dbReference type="KEGG" id="crw:CROST_024780"/>
<dbReference type="InterPro" id="IPR027417">
    <property type="entry name" value="P-loop_NTPase"/>
</dbReference>
<dbReference type="SUPFAM" id="SSF52540">
    <property type="entry name" value="P-loop containing nucleoside triphosphate hydrolases"/>
    <property type="match status" value="1"/>
</dbReference>
<evidence type="ECO:0000313" key="4">
    <source>
        <dbReference type="Proteomes" id="UP000190951"/>
    </source>
</evidence>
<dbReference type="Gene3D" id="3.30.450.380">
    <property type="match status" value="1"/>
</dbReference>
<dbReference type="PANTHER" id="PTHR30486:SF6">
    <property type="entry name" value="TYPE IV PILUS RETRACTATION ATPASE PILT"/>
    <property type="match status" value="1"/>
</dbReference>
<dbReference type="AlphaFoldDB" id="A0A1S8LFQ7"/>
<dbReference type="InterPro" id="IPR001482">
    <property type="entry name" value="T2SS/T4SS_dom"/>
</dbReference>
<dbReference type="Proteomes" id="UP000190951">
    <property type="component" value="Chromosome"/>
</dbReference>
<evidence type="ECO:0000313" key="3">
    <source>
        <dbReference type="EMBL" id="URZ11761.1"/>
    </source>
</evidence>
<evidence type="ECO:0000256" key="1">
    <source>
        <dbReference type="ARBA" id="ARBA00006611"/>
    </source>
</evidence>
<sequence length="424" mass="48979">MNRVNLIKELNYKNTNLIDNEVYNIGDELAKLVDNIIKEFTEKRPYLINDTESGKLPEVSLKNEILNYVDKNEIKIDEEIRRLLIKKVKDYLFGYYVLQDLIDNEEISDIRVLSYDNIQVKYRGKRVSSKVRFPSKKSFDIFFNYMVIKLNGTLDKKNALQILSDNTDEFYLRISVSSSFINSIDNAYVSIRKIPKHKLELETLMFKKYMFDKAIYSYLVKNVRAGVNILLCGKGGSGKTTMINALLEKVPYNRAALIVQESEELFSNHPNMMFQKEKRRIGENDAEYTLTDLTRFAMTEDLDMIVIGEIKGKEVLNLFKVIGTGHSGWGSVHSNGAKEAIERLLNYMVEANPNLNRYGILKILSLVDIIIFMKDYKVNEITEVSGFNEESCEIIYNEVFKLRRGNFIKINESCSKIVDKIGGE</sequence>
<dbReference type="CDD" id="cd01130">
    <property type="entry name" value="VirB11-like_ATPase"/>
    <property type="match status" value="1"/>
</dbReference>
<keyword evidence="4" id="KW-1185">Reference proteome</keyword>